<evidence type="ECO:0000313" key="2">
    <source>
        <dbReference type="EMBL" id="ORX91165.1"/>
    </source>
</evidence>
<dbReference type="EMBL" id="MCFE01000338">
    <property type="protein sequence ID" value="ORX91165.1"/>
    <property type="molecule type" value="Genomic_DNA"/>
</dbReference>
<gene>
    <name evidence="2" type="ORF">K493DRAFT_186175</name>
</gene>
<dbReference type="Proteomes" id="UP000193498">
    <property type="component" value="Unassembled WGS sequence"/>
</dbReference>
<dbReference type="AlphaFoldDB" id="A0A1Y1XZS3"/>
<feature type="non-terminal residue" evidence="2">
    <location>
        <position position="210"/>
    </location>
</feature>
<feature type="non-terminal residue" evidence="2">
    <location>
        <position position="1"/>
    </location>
</feature>
<feature type="domain" description="Polysaccharide lyase 14" evidence="1">
    <location>
        <begin position="12"/>
        <end position="210"/>
    </location>
</feature>
<sequence>DNLKVVVDPITNTTQKVYSVFYPKDSYSLKSSPLGGVEFFSQPFVGQNFDRALLSYEVGFPASFQWQKGGKLPGLFGGDAKQGCTGGEVSNGDSCFSARLMWRERGSGEVYAYIPNSKDLCSNPRATCRDKYGVSLGQGLPFSLGVWNKVQLYIQLNTPGKSNGVLKLYLNDKEWMEMSGMVFRKTGAFAINNVLFSTFFGGGDPSYATP</sequence>
<dbReference type="Pfam" id="PF21294">
    <property type="entry name" value="Polysacc_lyase_14"/>
    <property type="match status" value="1"/>
</dbReference>
<dbReference type="InParanoid" id="A0A1Y1XZS3"/>
<name>A0A1Y1XZS3_9FUNG</name>
<dbReference type="OrthoDB" id="2395160at2759"/>
<evidence type="ECO:0000259" key="1">
    <source>
        <dbReference type="Pfam" id="PF21294"/>
    </source>
</evidence>
<dbReference type="PANTHER" id="PTHR40124">
    <property type="match status" value="1"/>
</dbReference>
<accession>A0A1Y1XZS3</accession>
<dbReference type="InterPro" id="IPR048958">
    <property type="entry name" value="Polysacc_lyase_14"/>
</dbReference>
<dbReference type="Gene3D" id="2.60.120.200">
    <property type="match status" value="1"/>
</dbReference>
<reference evidence="2 3" key="1">
    <citation type="submission" date="2016-07" db="EMBL/GenBank/DDBJ databases">
        <title>Pervasive Adenine N6-methylation of Active Genes in Fungi.</title>
        <authorList>
            <consortium name="DOE Joint Genome Institute"/>
            <person name="Mondo S.J."/>
            <person name="Dannebaum R.O."/>
            <person name="Kuo R.C."/>
            <person name="Labutti K."/>
            <person name="Haridas S."/>
            <person name="Kuo A."/>
            <person name="Salamov A."/>
            <person name="Ahrendt S.R."/>
            <person name="Lipzen A."/>
            <person name="Sullivan W."/>
            <person name="Andreopoulos W.B."/>
            <person name="Clum A."/>
            <person name="Lindquist E."/>
            <person name="Daum C."/>
            <person name="Ramamoorthy G.K."/>
            <person name="Gryganskyi A."/>
            <person name="Culley D."/>
            <person name="Magnuson J.K."/>
            <person name="James T.Y."/>
            <person name="O'Malley M.A."/>
            <person name="Stajich J.E."/>
            <person name="Spatafora J.W."/>
            <person name="Visel A."/>
            <person name="Grigoriev I.V."/>
        </authorList>
    </citation>
    <scope>NUCLEOTIDE SEQUENCE [LARGE SCALE GENOMIC DNA]</scope>
    <source>
        <strain evidence="2 3">CBS 931.73</strain>
    </source>
</reference>
<comment type="caution">
    <text evidence="2">The sequence shown here is derived from an EMBL/GenBank/DDBJ whole genome shotgun (WGS) entry which is preliminary data.</text>
</comment>
<proteinExistence type="predicted"/>
<dbReference type="PANTHER" id="PTHR40124:SF1">
    <property type="entry name" value="DISAGGREGATASE RELATED REPEAT PROTEIN"/>
    <property type="match status" value="1"/>
</dbReference>
<evidence type="ECO:0000313" key="3">
    <source>
        <dbReference type="Proteomes" id="UP000193498"/>
    </source>
</evidence>
<keyword evidence="3" id="KW-1185">Reference proteome</keyword>
<organism evidence="2 3">
    <name type="scientific">Basidiobolus meristosporus CBS 931.73</name>
    <dbReference type="NCBI Taxonomy" id="1314790"/>
    <lineage>
        <taxon>Eukaryota</taxon>
        <taxon>Fungi</taxon>
        <taxon>Fungi incertae sedis</taxon>
        <taxon>Zoopagomycota</taxon>
        <taxon>Entomophthoromycotina</taxon>
        <taxon>Basidiobolomycetes</taxon>
        <taxon>Basidiobolales</taxon>
        <taxon>Basidiobolaceae</taxon>
        <taxon>Basidiobolus</taxon>
    </lineage>
</organism>
<protein>
    <recommendedName>
        <fullName evidence="1">Polysaccharide lyase 14 domain-containing protein</fullName>
    </recommendedName>
</protein>